<sequence length="833" mass="93071">MEHLLLPLNALVGENEKAPYIAGPYDGGDFLSFPQRSRFRALYEDIKPEGHYASSRKDLDIGSTRDLEVFLQTWVVVGLLHEVFAPLLTVEAFTKAGEDGASPILSTAKLPEIATQWTRSREALAGTDDEKQLLEHLIECIMAAHSFLMAARKRAEITDSVLCSAASIGETLEFVVMETLDRGTRSLSTNWEFCLDSVSIAATMQNNGWCPTDIRKWQAIAGGFQTLYYLNKVTQPKTKDHGNCVGEVCVASQYNMDNQSLVHRCGNHDCGLIFVDEEAMQTTFEDGHFGILRFSDLENIETLSIDVVSYKDESEYIALSHVWADGLGNPNANALPRCQLEHVAKCAGQLSRNAGNDRSLPVWLDTLCCPVSSPRHRSSCLMLMRQIYQKATLVLTLDTQIAHFNASDLDSVEICARVLFSGWTRRLWTLQEGALAGSLWIQLKDRAVDLAIVEADISNIYKHNFAHNQLALILLSGLRRLRNFGRRRQSRLEPDLVDVRSALESRSVTVASDEALCLCTCLDLDQTEVVKAAREDRMTTFWQTAMRADLQLPSGLLFFTGPRMQTKGLQWAPSSFRSHVKFQNLRRAKKAEEQATITPNGLLVQCSVFEVTICRPLTSNEERSWNTVLDDVRGVFLVRLEQHQWFMLLPADGKTASNEAFDARDVSERRTSFAVLQELDILGMQRNEVAQGLVGIVGTVQHGQPHTFILNSRSNVLCCDEKMSKTLEILHSHRSDIVALDDMSDDVTDGFEASSTSPYISRLSPNTAQRVTQYADVLLSSESALVECLVRDQTRDARTKALAPAAEWMLYFLAGRVGTISRTWPSDQTWCVG</sequence>
<name>A0AAE0WTD9_9PEZI</name>
<keyword evidence="2" id="KW-0547">Nucleotide-binding</keyword>
<dbReference type="GO" id="GO:0016787">
    <property type="term" value="F:hydrolase activity"/>
    <property type="evidence" value="ECO:0007669"/>
    <property type="project" value="UniProtKB-KW"/>
</dbReference>
<dbReference type="AlphaFoldDB" id="A0AAE0WTD9"/>
<comment type="caution">
    <text evidence="2">The sequence shown here is derived from an EMBL/GenBank/DDBJ whole genome shotgun (WGS) entry which is preliminary data.</text>
</comment>
<evidence type="ECO:0000313" key="3">
    <source>
        <dbReference type="Proteomes" id="UP001274830"/>
    </source>
</evidence>
<protein>
    <submittedName>
        <fullName evidence="2">RNA helicase</fullName>
        <ecNumber evidence="2">3.6.4.13</ecNumber>
    </submittedName>
</protein>
<gene>
    <name evidence="2" type="primary">SUV3_2</name>
    <name evidence="2" type="ORF">LTR78_002980</name>
</gene>
<dbReference type="EMBL" id="JAUTXT010000007">
    <property type="protein sequence ID" value="KAK3677442.1"/>
    <property type="molecule type" value="Genomic_DNA"/>
</dbReference>
<accession>A0AAE0WTD9</accession>
<keyword evidence="3" id="KW-1185">Reference proteome</keyword>
<proteinExistence type="predicted"/>
<evidence type="ECO:0000259" key="1">
    <source>
        <dbReference type="Pfam" id="PF06985"/>
    </source>
</evidence>
<evidence type="ECO:0000313" key="2">
    <source>
        <dbReference type="EMBL" id="KAK3677442.1"/>
    </source>
</evidence>
<reference evidence="2" key="1">
    <citation type="submission" date="2023-07" db="EMBL/GenBank/DDBJ databases">
        <title>Black Yeasts Isolated from many extreme environments.</title>
        <authorList>
            <person name="Coleine C."/>
            <person name="Stajich J.E."/>
            <person name="Selbmann L."/>
        </authorList>
    </citation>
    <scope>NUCLEOTIDE SEQUENCE</scope>
    <source>
        <strain evidence="2">CCFEE 5485</strain>
    </source>
</reference>
<feature type="domain" description="Heterokaryon incompatibility" evidence="1">
    <location>
        <begin position="316"/>
        <end position="396"/>
    </location>
</feature>
<organism evidence="2 3">
    <name type="scientific">Recurvomyces mirabilis</name>
    <dbReference type="NCBI Taxonomy" id="574656"/>
    <lineage>
        <taxon>Eukaryota</taxon>
        <taxon>Fungi</taxon>
        <taxon>Dikarya</taxon>
        <taxon>Ascomycota</taxon>
        <taxon>Pezizomycotina</taxon>
        <taxon>Dothideomycetes</taxon>
        <taxon>Dothideomycetidae</taxon>
        <taxon>Mycosphaerellales</taxon>
        <taxon>Teratosphaeriaceae</taxon>
        <taxon>Recurvomyces</taxon>
    </lineage>
</organism>
<dbReference type="Pfam" id="PF06985">
    <property type="entry name" value="HET"/>
    <property type="match status" value="1"/>
</dbReference>
<keyword evidence="2" id="KW-0067">ATP-binding</keyword>
<dbReference type="PANTHER" id="PTHR39596">
    <property type="match status" value="1"/>
</dbReference>
<keyword evidence="2" id="KW-0378">Hydrolase</keyword>
<dbReference type="InterPro" id="IPR010730">
    <property type="entry name" value="HET"/>
</dbReference>
<dbReference type="Proteomes" id="UP001274830">
    <property type="component" value="Unassembled WGS sequence"/>
</dbReference>
<keyword evidence="2" id="KW-0347">Helicase</keyword>
<dbReference type="PANTHER" id="PTHR39596:SF2">
    <property type="entry name" value="HET DOMAIN PROTEIN (AFU_ORTHOLOGUE AFUA_1G17550)-RELATED"/>
    <property type="match status" value="1"/>
</dbReference>
<dbReference type="GO" id="GO:0003724">
    <property type="term" value="F:RNA helicase activity"/>
    <property type="evidence" value="ECO:0007669"/>
    <property type="project" value="UniProtKB-EC"/>
</dbReference>
<dbReference type="EC" id="3.6.4.13" evidence="2"/>